<proteinExistence type="predicted"/>
<keyword evidence="2" id="KW-1185">Reference proteome</keyword>
<dbReference type="Proteomes" id="UP001055879">
    <property type="component" value="Linkage Group LG14"/>
</dbReference>
<accession>A0ACB8Y3P1</accession>
<gene>
    <name evidence="1" type="ORF">L6452_37448</name>
</gene>
<organism evidence="1 2">
    <name type="scientific">Arctium lappa</name>
    <name type="common">Greater burdock</name>
    <name type="synonym">Lappa major</name>
    <dbReference type="NCBI Taxonomy" id="4217"/>
    <lineage>
        <taxon>Eukaryota</taxon>
        <taxon>Viridiplantae</taxon>
        <taxon>Streptophyta</taxon>
        <taxon>Embryophyta</taxon>
        <taxon>Tracheophyta</taxon>
        <taxon>Spermatophyta</taxon>
        <taxon>Magnoliopsida</taxon>
        <taxon>eudicotyledons</taxon>
        <taxon>Gunneridae</taxon>
        <taxon>Pentapetalae</taxon>
        <taxon>asterids</taxon>
        <taxon>campanulids</taxon>
        <taxon>Asterales</taxon>
        <taxon>Asteraceae</taxon>
        <taxon>Carduoideae</taxon>
        <taxon>Cardueae</taxon>
        <taxon>Arctiinae</taxon>
        <taxon>Arctium</taxon>
    </lineage>
</organism>
<evidence type="ECO:0000313" key="2">
    <source>
        <dbReference type="Proteomes" id="UP001055879"/>
    </source>
</evidence>
<dbReference type="EMBL" id="CM042060">
    <property type="protein sequence ID" value="KAI3678166.1"/>
    <property type="molecule type" value="Genomic_DNA"/>
</dbReference>
<reference evidence="1 2" key="2">
    <citation type="journal article" date="2022" name="Mol. Ecol. Resour.">
        <title>The genomes of chicory, endive, great burdock and yacon provide insights into Asteraceae paleo-polyploidization history and plant inulin production.</title>
        <authorList>
            <person name="Fan W."/>
            <person name="Wang S."/>
            <person name="Wang H."/>
            <person name="Wang A."/>
            <person name="Jiang F."/>
            <person name="Liu H."/>
            <person name="Zhao H."/>
            <person name="Xu D."/>
            <person name="Zhang Y."/>
        </authorList>
    </citation>
    <scope>NUCLEOTIDE SEQUENCE [LARGE SCALE GENOMIC DNA]</scope>
    <source>
        <strain evidence="2">cv. Niubang</strain>
    </source>
</reference>
<protein>
    <submittedName>
        <fullName evidence="1">Uncharacterized protein</fullName>
    </submittedName>
</protein>
<name>A0ACB8Y3P1_ARCLA</name>
<evidence type="ECO:0000313" key="1">
    <source>
        <dbReference type="EMBL" id="KAI3678166.1"/>
    </source>
</evidence>
<reference evidence="2" key="1">
    <citation type="journal article" date="2022" name="Mol. Ecol. Resour.">
        <title>The genomes of chicory, endive, great burdock and yacon provide insights into Asteraceae palaeo-polyploidization history and plant inulin production.</title>
        <authorList>
            <person name="Fan W."/>
            <person name="Wang S."/>
            <person name="Wang H."/>
            <person name="Wang A."/>
            <person name="Jiang F."/>
            <person name="Liu H."/>
            <person name="Zhao H."/>
            <person name="Xu D."/>
            <person name="Zhang Y."/>
        </authorList>
    </citation>
    <scope>NUCLEOTIDE SEQUENCE [LARGE SCALE GENOMIC DNA]</scope>
    <source>
        <strain evidence="2">cv. Niubang</strain>
    </source>
</reference>
<comment type="caution">
    <text evidence="1">The sequence shown here is derived from an EMBL/GenBank/DDBJ whole genome shotgun (WGS) entry which is preliminary data.</text>
</comment>
<sequence length="170" mass="19226">MCTMEDMMINNKPTCSPTTKPFTMHKDSRIISKIKPKIRIIHIFAPEIIKTDVANFRDLVQRLTGKPAEKKKLKTTTKRKETQKRSSFSLGAEVMREKIKGEEEIWVGANSGGGFLGGFGDLDGFMQELNNHHQNHGFSPVLQNLEAPTLVNSQLDYGFEERSINLPTYS</sequence>